<proteinExistence type="predicted"/>
<sequence length="587" mass="63009">MNKEEERARRRIMEDLKDKVLAYQTEAEAEVKSGRSLIARADVTKAQAKMALSRAVKAAGHKPEGSMVGSDASGSVMERHPDGTILKRMGDLVVVLLEGDTSVQLRGPTADSEAGYGEIIVQSGAKGAGEQVAFCDDSPGEVNWSAQKGGRVCWRADGIVLTQLPNGTNLQVDANKVLVRPEQGMLADAIVGVLPKEECIMHLPDGLKVHLSCDGVLVAQTADGQISELYPDGRIMNKCTLSDGFKAASEKVAPAPAPKPKPAKRCGGGFIPPPKPAPQAKEKKVTGSAIKGLKIDADAERKRLRELKVLVEGRADTARFILKAATIARDQATGHRSKALEVREQTMKMLTAPRPEGVRMGQTEQGDEVEVHPNGCKVQRQIRGTKEKIVVVLADDTVCQLSGVKGRLPADYAEALVQFPDDKAGQVIWAVDGDSSEGALLCQWATLQGANVQFRDQGQLTMVKTKEGIVQFEKVQQFEPPLQRATVIQGEEAVQLMEDPQDPYALISLNDGRKVQVGDGGFIIEQRADGGASRLEGNGDIAVKNADGSMWRMQGSDLYTSSAECSIRSPMGQAKRLDAALNSPADP</sequence>
<organism evidence="2">
    <name type="scientific">Eutreptiella gymnastica</name>
    <dbReference type="NCBI Taxonomy" id="73025"/>
    <lineage>
        <taxon>Eukaryota</taxon>
        <taxon>Discoba</taxon>
        <taxon>Euglenozoa</taxon>
        <taxon>Euglenida</taxon>
        <taxon>Spirocuta</taxon>
        <taxon>Euglenophyceae</taxon>
        <taxon>Eutreptiales</taxon>
        <taxon>Eutreptiaceae</taxon>
        <taxon>Eutreptiella</taxon>
    </lineage>
</organism>
<feature type="region of interest" description="Disordered" evidence="1">
    <location>
        <begin position="56"/>
        <end position="76"/>
    </location>
</feature>
<dbReference type="AlphaFoldDB" id="A0A7S1IQZ5"/>
<accession>A0A7S1IQZ5</accession>
<reference evidence="2" key="1">
    <citation type="submission" date="2021-01" db="EMBL/GenBank/DDBJ databases">
        <authorList>
            <person name="Corre E."/>
            <person name="Pelletier E."/>
            <person name="Niang G."/>
            <person name="Scheremetjew M."/>
            <person name="Finn R."/>
            <person name="Kale V."/>
            <person name="Holt S."/>
            <person name="Cochrane G."/>
            <person name="Meng A."/>
            <person name="Brown T."/>
            <person name="Cohen L."/>
        </authorList>
    </citation>
    <scope>NUCLEOTIDE SEQUENCE</scope>
    <source>
        <strain evidence="2">NIES-381</strain>
    </source>
</reference>
<evidence type="ECO:0008006" key="3">
    <source>
        <dbReference type="Google" id="ProtNLM"/>
    </source>
</evidence>
<dbReference type="EMBL" id="HBGA01082093">
    <property type="protein sequence ID" value="CAD9019465.1"/>
    <property type="molecule type" value="Transcribed_RNA"/>
</dbReference>
<gene>
    <name evidence="2" type="ORF">EGYM00392_LOCUS30579</name>
</gene>
<protein>
    <recommendedName>
        <fullName evidence="3">Centromere protein J C-terminal domain-containing protein</fullName>
    </recommendedName>
</protein>
<name>A0A7S1IQZ5_9EUGL</name>
<evidence type="ECO:0000313" key="2">
    <source>
        <dbReference type="EMBL" id="CAD9019465.1"/>
    </source>
</evidence>
<evidence type="ECO:0000256" key="1">
    <source>
        <dbReference type="SAM" id="MobiDB-lite"/>
    </source>
</evidence>